<dbReference type="Gene3D" id="3.60.40.10">
    <property type="entry name" value="PPM-type phosphatase domain"/>
    <property type="match status" value="1"/>
</dbReference>
<feature type="compositionally biased region" description="Basic and acidic residues" evidence="1">
    <location>
        <begin position="7"/>
        <end position="17"/>
    </location>
</feature>
<keyword evidence="4" id="KW-1185">Reference proteome</keyword>
<protein>
    <recommendedName>
        <fullName evidence="2">PPM-type phosphatase domain-containing protein</fullName>
    </recommendedName>
</protein>
<evidence type="ECO:0000313" key="4">
    <source>
        <dbReference type="Proteomes" id="UP001178507"/>
    </source>
</evidence>
<comment type="caution">
    <text evidence="3">The sequence shown here is derived from an EMBL/GenBank/DDBJ whole genome shotgun (WGS) entry which is preliminary data.</text>
</comment>
<dbReference type="PANTHER" id="PTHR47992">
    <property type="entry name" value="PROTEIN PHOSPHATASE"/>
    <property type="match status" value="1"/>
</dbReference>
<sequence>MRSQKRCKTDPGIREASQDTSPRPGVRRLRSEANFLDDRFDTLREFSDPELLEELERRRCQFLQNLDGKCLSSDELEEVDGETITAILPEDGWLFEASEEPFTVRRWRHSPDHELDQVHLAASMAINWGVAVANSKGLKGRGDSTLGQDNFLVAKLSMGWKAACVFDGHGNQGHWPSQRIAQTMAYFLNQEPCATQLKLGDGRSALTSAFRSAQEELEAGAKALGKDIHLSGTTATVALLPPRMDCVWVATVGDSRAILFDKRRGVLHQTQDHKPTREDEASRIKNAGGEILVSEYDDGTQDCRIAPKDMSSPQIAISRSMGDMIFKDSGVSATPEIVQWRFPNAADAYLMICSDGVWEFLSSQEVANFVTTALGEDSSAPEVVADVLKLSKKCWRQHEAHYCDDITAVLCGLEGTLPCVQPKSKDHCPGCRQGDCHPM</sequence>
<dbReference type="InterPro" id="IPR036457">
    <property type="entry name" value="PPM-type-like_dom_sf"/>
</dbReference>
<proteinExistence type="predicted"/>
<reference evidence="3" key="1">
    <citation type="submission" date="2023-08" db="EMBL/GenBank/DDBJ databases">
        <authorList>
            <person name="Chen Y."/>
            <person name="Shah S."/>
            <person name="Dougan E. K."/>
            <person name="Thang M."/>
            <person name="Chan C."/>
        </authorList>
    </citation>
    <scope>NUCLEOTIDE SEQUENCE</scope>
</reference>
<dbReference type="InterPro" id="IPR001932">
    <property type="entry name" value="PPM-type_phosphatase-like_dom"/>
</dbReference>
<dbReference type="SMART" id="SM00332">
    <property type="entry name" value="PP2Cc"/>
    <property type="match status" value="1"/>
</dbReference>
<feature type="region of interest" description="Disordered" evidence="1">
    <location>
        <begin position="1"/>
        <end position="28"/>
    </location>
</feature>
<gene>
    <name evidence="3" type="ORF">EVOR1521_LOCUS8273</name>
</gene>
<evidence type="ECO:0000313" key="3">
    <source>
        <dbReference type="EMBL" id="CAJ1380300.1"/>
    </source>
</evidence>
<dbReference type="SUPFAM" id="SSF81606">
    <property type="entry name" value="PP2C-like"/>
    <property type="match status" value="1"/>
</dbReference>
<dbReference type="CDD" id="cd00143">
    <property type="entry name" value="PP2Cc"/>
    <property type="match status" value="1"/>
</dbReference>
<evidence type="ECO:0000259" key="2">
    <source>
        <dbReference type="PROSITE" id="PS51746"/>
    </source>
</evidence>
<organism evidence="3 4">
    <name type="scientific">Effrenium voratum</name>
    <dbReference type="NCBI Taxonomy" id="2562239"/>
    <lineage>
        <taxon>Eukaryota</taxon>
        <taxon>Sar</taxon>
        <taxon>Alveolata</taxon>
        <taxon>Dinophyceae</taxon>
        <taxon>Suessiales</taxon>
        <taxon>Symbiodiniaceae</taxon>
        <taxon>Effrenium</taxon>
    </lineage>
</organism>
<dbReference type="Proteomes" id="UP001178507">
    <property type="component" value="Unassembled WGS sequence"/>
</dbReference>
<dbReference type="Pfam" id="PF00481">
    <property type="entry name" value="PP2C"/>
    <property type="match status" value="1"/>
</dbReference>
<name>A0AA36I3I2_9DINO</name>
<dbReference type="PROSITE" id="PS51746">
    <property type="entry name" value="PPM_2"/>
    <property type="match status" value="1"/>
</dbReference>
<dbReference type="EMBL" id="CAUJNA010000700">
    <property type="protein sequence ID" value="CAJ1380300.1"/>
    <property type="molecule type" value="Genomic_DNA"/>
</dbReference>
<dbReference type="InterPro" id="IPR015655">
    <property type="entry name" value="PP2C"/>
</dbReference>
<dbReference type="AlphaFoldDB" id="A0AA36I3I2"/>
<dbReference type="GO" id="GO:0004722">
    <property type="term" value="F:protein serine/threonine phosphatase activity"/>
    <property type="evidence" value="ECO:0007669"/>
    <property type="project" value="InterPro"/>
</dbReference>
<accession>A0AA36I3I2</accession>
<evidence type="ECO:0000256" key="1">
    <source>
        <dbReference type="SAM" id="MobiDB-lite"/>
    </source>
</evidence>
<feature type="domain" description="PPM-type phosphatase" evidence="2">
    <location>
        <begin position="129"/>
        <end position="413"/>
    </location>
</feature>